<feature type="domain" description="SAF" evidence="5">
    <location>
        <begin position="214"/>
        <end position="276"/>
    </location>
</feature>
<dbReference type="CDD" id="cd11614">
    <property type="entry name" value="SAF_CpaB_FlgA_like"/>
    <property type="match status" value="1"/>
</dbReference>
<evidence type="ECO:0000256" key="2">
    <source>
        <dbReference type="ARBA" id="ARBA00022729"/>
    </source>
</evidence>
<keyword evidence="6" id="KW-0966">Cell projection</keyword>
<keyword evidence="7" id="KW-1185">Reference proteome</keyword>
<comment type="caution">
    <text evidence="6">The sequence shown here is derived from an EMBL/GenBank/DDBJ whole genome shotgun (WGS) entry which is preliminary data.</text>
</comment>
<evidence type="ECO:0000256" key="4">
    <source>
        <dbReference type="SAM" id="MobiDB-lite"/>
    </source>
</evidence>
<evidence type="ECO:0000259" key="5">
    <source>
        <dbReference type="SMART" id="SM00858"/>
    </source>
</evidence>
<gene>
    <name evidence="6" type="primary">flgA</name>
    <name evidence="6" type="ORF">NFI88_13930</name>
</gene>
<evidence type="ECO:0000313" key="6">
    <source>
        <dbReference type="EMBL" id="MCQ8241934.1"/>
    </source>
</evidence>
<dbReference type="Gene3D" id="2.30.30.760">
    <property type="match status" value="1"/>
</dbReference>
<dbReference type="PANTHER" id="PTHR36307:SF1">
    <property type="entry name" value="FLAGELLA BASAL BODY P-RING FORMATION PROTEIN FLGA"/>
    <property type="match status" value="1"/>
</dbReference>
<evidence type="ECO:0000256" key="3">
    <source>
        <dbReference type="ARBA" id="ARBA00022764"/>
    </source>
</evidence>
<dbReference type="InterPro" id="IPR039246">
    <property type="entry name" value="Flagellar_FlgA"/>
</dbReference>
<organism evidence="6 7">
    <name type="scientific">Rhizosaccharibacter radicis</name>
    <dbReference type="NCBI Taxonomy" id="2782605"/>
    <lineage>
        <taxon>Bacteria</taxon>
        <taxon>Pseudomonadati</taxon>
        <taxon>Pseudomonadota</taxon>
        <taxon>Alphaproteobacteria</taxon>
        <taxon>Acetobacterales</taxon>
        <taxon>Acetobacteraceae</taxon>
        <taxon>Rhizosaccharibacter</taxon>
    </lineage>
</organism>
<keyword evidence="6" id="KW-0282">Flagellum</keyword>
<keyword evidence="3" id="KW-0574">Periplasm</keyword>
<name>A0ABT1W1S7_9PROT</name>
<evidence type="ECO:0000256" key="1">
    <source>
        <dbReference type="ARBA" id="ARBA00004418"/>
    </source>
</evidence>
<dbReference type="NCBIfam" id="TIGR03170">
    <property type="entry name" value="flgA_cterm"/>
    <property type="match status" value="1"/>
</dbReference>
<dbReference type="EMBL" id="JAMZEJ010000008">
    <property type="protein sequence ID" value="MCQ8241934.1"/>
    <property type="molecule type" value="Genomic_DNA"/>
</dbReference>
<keyword evidence="2" id="KW-0732">Signal</keyword>
<accession>A0ABT1W1S7</accession>
<protein>
    <submittedName>
        <fullName evidence="6">Flagellar basal body P-ring formation chaperone FlgA</fullName>
    </submittedName>
</protein>
<evidence type="ECO:0000313" key="7">
    <source>
        <dbReference type="Proteomes" id="UP001524547"/>
    </source>
</evidence>
<feature type="region of interest" description="Disordered" evidence="4">
    <location>
        <begin position="1"/>
        <end position="35"/>
    </location>
</feature>
<dbReference type="SMART" id="SM00858">
    <property type="entry name" value="SAF"/>
    <property type="match status" value="1"/>
</dbReference>
<dbReference type="RefSeq" id="WP_422920682.1">
    <property type="nucleotide sequence ID" value="NZ_JAMZEJ010000008.1"/>
</dbReference>
<feature type="region of interest" description="Disordered" evidence="4">
    <location>
        <begin position="356"/>
        <end position="376"/>
    </location>
</feature>
<dbReference type="InterPro" id="IPR013974">
    <property type="entry name" value="SAF"/>
</dbReference>
<proteinExistence type="predicted"/>
<dbReference type="Pfam" id="PF13144">
    <property type="entry name" value="ChapFlgA"/>
    <property type="match status" value="1"/>
</dbReference>
<dbReference type="Gene3D" id="3.90.1210.10">
    <property type="entry name" value="Antifreeze-like/N-acetylneuraminic acid synthase C-terminal domain"/>
    <property type="match status" value="1"/>
</dbReference>
<comment type="subcellular location">
    <subcellularLocation>
        <location evidence="1">Periplasm</location>
    </subcellularLocation>
</comment>
<reference evidence="6 7" key="1">
    <citation type="submission" date="2022-06" db="EMBL/GenBank/DDBJ databases">
        <title>Rhizosaccharibacter gen. nov. sp. nov. KSS12, endophytic bacteria isolated from sugarcane.</title>
        <authorList>
            <person name="Pitiwittayakul N."/>
        </authorList>
    </citation>
    <scope>NUCLEOTIDE SEQUENCE [LARGE SCALE GENOMIC DNA]</scope>
    <source>
        <strain evidence="6 7">KSS12</strain>
    </source>
</reference>
<keyword evidence="6" id="KW-0969">Cilium</keyword>
<sequence length="376" mass="38175">MSSTASGELGRTDAGTASGRSAGTRAPTGRSGGSSLAGTATILAALLFGAAGAMAASPRVLSSVTGPTVRLSDLFTDLEPGQDCDIGPAPSPGQRITIGPAQLGAIADQFGVVLPSGATLGSVTLDRKGRRLLPEDVLPAVRTALQGAGLSADSEVELVSFVSPVVPMSATAPPVVDSLDFDGRAGRFSVMMLVQAPDAEPVRFRLIGRTRQMTDAVVLVRAEPAGVVLAQADLRMVRLPATAVHGQPIATISEAVGQSLQRPLGENQPIERDMLRRPLLIERGRSVVLRLADGGLALTVSGQSLEAGGAGDRIHVLNTSSRAILEGTIGADGQVRIDPGTTPVMAPAAAGAGGLPAIPSAGPGHWANRSQEASLR</sequence>
<dbReference type="PANTHER" id="PTHR36307">
    <property type="entry name" value="FLAGELLA BASAL BODY P-RING FORMATION PROTEIN FLGA"/>
    <property type="match status" value="1"/>
</dbReference>
<dbReference type="Proteomes" id="UP001524547">
    <property type="component" value="Unassembled WGS sequence"/>
</dbReference>
<dbReference type="InterPro" id="IPR017585">
    <property type="entry name" value="SAF_FlgA"/>
</dbReference>